<dbReference type="AlphaFoldDB" id="A0AAV7FDT5"/>
<evidence type="ECO:0000259" key="1">
    <source>
        <dbReference type="Pfam" id="PF13963"/>
    </source>
</evidence>
<reference evidence="2 3" key="1">
    <citation type="submission" date="2021-07" db="EMBL/GenBank/DDBJ databases">
        <title>The Aristolochia fimbriata genome: insights into angiosperm evolution, floral development and chemical biosynthesis.</title>
        <authorList>
            <person name="Jiao Y."/>
        </authorList>
    </citation>
    <scope>NUCLEOTIDE SEQUENCE [LARGE SCALE GENOMIC DNA]</scope>
    <source>
        <strain evidence="2">IBCAS-2021</strain>
        <tissue evidence="2">Leaf</tissue>
    </source>
</reference>
<dbReference type="Pfam" id="PF13963">
    <property type="entry name" value="Transpos_assoc"/>
    <property type="match status" value="1"/>
</dbReference>
<evidence type="ECO:0000313" key="2">
    <source>
        <dbReference type="EMBL" id="KAG9458709.1"/>
    </source>
</evidence>
<dbReference type="Proteomes" id="UP000825729">
    <property type="component" value="Unassembled WGS sequence"/>
</dbReference>
<protein>
    <recommendedName>
        <fullName evidence="1">Transposase-associated domain-containing protein</fullName>
    </recommendedName>
</protein>
<accession>A0AAV7FDT5</accession>
<dbReference type="PANTHER" id="PTHR10775">
    <property type="entry name" value="OS08G0208400 PROTEIN"/>
    <property type="match status" value="1"/>
</dbReference>
<dbReference type="EMBL" id="JAINDJ010000002">
    <property type="protein sequence ID" value="KAG9458709.1"/>
    <property type="molecule type" value="Genomic_DNA"/>
</dbReference>
<sequence length="407" mass="46908">MTRGASARSIPAASSRHFRGVLLSSSCFHPLFFDARFPLSASALSSRLGLVAHKTPSASGASTASIPAASRLQIEGRVTYFTTQRVLCSWSGSYLIDLYLSEGMDKSWMENWRSKLSNKEYKEGIKSFMQKAQVVVGLGNKIRCPCHFCTNKEFIQIGLVEEHLFVNEMLPSYACWVFHEESYTLEEVIRQRRPQRVETDNNRIHELLHDVKVEQIVGHDNVEEFGGTEGEPEQDTVGGEQFNKLFADANRELFPGCQSFSKLKFFIRLLHIKTTRNLSNKTMDDLIGLMKEALPTGETLPRNYYEAKMLLRKLGFFYEKIDACKNDFILFWKQHEKDEKFPQCHEPRYVYSSTKDKPIPHKVLRHFPLKPRLRRLFSSKENARDMRWDAEVRVGEPNVLRHSADSE</sequence>
<comment type="caution">
    <text evidence="2">The sequence shown here is derived from an EMBL/GenBank/DDBJ whole genome shotgun (WGS) entry which is preliminary data.</text>
</comment>
<name>A0AAV7FDT5_ARIFI</name>
<dbReference type="PANTHER" id="PTHR10775:SF185">
    <property type="entry name" value="OS08G0208400 PROTEIN"/>
    <property type="match status" value="1"/>
</dbReference>
<evidence type="ECO:0000313" key="3">
    <source>
        <dbReference type="Proteomes" id="UP000825729"/>
    </source>
</evidence>
<gene>
    <name evidence="2" type="ORF">H6P81_003217</name>
</gene>
<feature type="domain" description="Transposase-associated" evidence="1">
    <location>
        <begin position="106"/>
        <end position="181"/>
    </location>
</feature>
<proteinExistence type="predicted"/>
<dbReference type="InterPro" id="IPR029480">
    <property type="entry name" value="Transpos_assoc"/>
</dbReference>
<keyword evidence="3" id="KW-1185">Reference proteome</keyword>
<organism evidence="2 3">
    <name type="scientific">Aristolochia fimbriata</name>
    <name type="common">White veined hardy Dutchman's pipe vine</name>
    <dbReference type="NCBI Taxonomy" id="158543"/>
    <lineage>
        <taxon>Eukaryota</taxon>
        <taxon>Viridiplantae</taxon>
        <taxon>Streptophyta</taxon>
        <taxon>Embryophyta</taxon>
        <taxon>Tracheophyta</taxon>
        <taxon>Spermatophyta</taxon>
        <taxon>Magnoliopsida</taxon>
        <taxon>Magnoliidae</taxon>
        <taxon>Piperales</taxon>
        <taxon>Aristolochiaceae</taxon>
        <taxon>Aristolochia</taxon>
    </lineage>
</organism>